<dbReference type="InterPro" id="IPR036838">
    <property type="entry name" value="Ribosomal_uS10_dom_sf"/>
</dbReference>
<dbReference type="InterPro" id="IPR027486">
    <property type="entry name" value="Ribosomal_uS10_dom"/>
</dbReference>
<evidence type="ECO:0000256" key="1">
    <source>
        <dbReference type="ARBA" id="ARBA00007102"/>
    </source>
</evidence>
<dbReference type="GO" id="GO:1990904">
    <property type="term" value="C:ribonucleoprotein complex"/>
    <property type="evidence" value="ECO:0007669"/>
    <property type="project" value="UniProtKB-KW"/>
</dbReference>
<organism evidence="5">
    <name type="scientific">Scherffelia dubia</name>
    <name type="common">Green alga</name>
    <name type="synonym">Chlamydomonas dubia</name>
    <dbReference type="NCBI Taxonomy" id="3190"/>
    <lineage>
        <taxon>Eukaryota</taxon>
        <taxon>Viridiplantae</taxon>
        <taxon>Chlorophyta</taxon>
        <taxon>core chlorophytes</taxon>
        <taxon>Chlorodendrophyceae</taxon>
        <taxon>Chlorodendrales</taxon>
        <taxon>Chlorodendraceae</taxon>
        <taxon>Scherffelia</taxon>
    </lineage>
</organism>
<evidence type="ECO:0000256" key="3">
    <source>
        <dbReference type="ARBA" id="ARBA00023274"/>
    </source>
</evidence>
<dbReference type="EMBL" id="MN642088">
    <property type="protein sequence ID" value="QGP70665.1"/>
    <property type="molecule type" value="Genomic_DNA"/>
</dbReference>
<keyword evidence="5" id="KW-0496">Mitochondrion</keyword>
<evidence type="ECO:0000256" key="2">
    <source>
        <dbReference type="ARBA" id="ARBA00022980"/>
    </source>
</evidence>
<reference evidence="5" key="1">
    <citation type="submission" date="2019-11" db="EMBL/GenBank/DDBJ databases">
        <title>Complete mitogenomes of the chlorophyte green algae Scherffelia dubia and Tetraselmis sp. CCMP 881 (Chlorodendrophyceae).</title>
        <authorList>
            <person name="Turmel M."/>
            <person name="Otis C."/>
            <person name="de Cambiaire J.-C."/>
            <person name="Lemieux C."/>
        </authorList>
    </citation>
    <scope>NUCLEOTIDE SEQUENCE</scope>
</reference>
<evidence type="ECO:0000313" key="5">
    <source>
        <dbReference type="EMBL" id="QGP70665.1"/>
    </source>
</evidence>
<dbReference type="GO" id="GO:0003735">
    <property type="term" value="F:structural constituent of ribosome"/>
    <property type="evidence" value="ECO:0007669"/>
    <property type="project" value="InterPro"/>
</dbReference>
<feature type="domain" description="Small ribosomal subunit protein uS10" evidence="4">
    <location>
        <begin position="8"/>
        <end position="113"/>
    </location>
</feature>
<geneLocation type="mitochondrion" evidence="5"/>
<keyword evidence="2 5" id="KW-0689">Ribosomal protein</keyword>
<comment type="similarity">
    <text evidence="1">Belongs to the universal ribosomal protein uS10 family.</text>
</comment>
<dbReference type="SMART" id="SM01403">
    <property type="entry name" value="Ribosomal_S10"/>
    <property type="match status" value="1"/>
</dbReference>
<gene>
    <name evidence="5" type="primary">rps10</name>
</gene>
<dbReference type="GeneID" id="42909373"/>
<dbReference type="AlphaFoldDB" id="A0A650ARI5"/>
<evidence type="ECO:0000259" key="4">
    <source>
        <dbReference type="SMART" id="SM01403"/>
    </source>
</evidence>
<keyword evidence="3" id="KW-0687">Ribonucleoprotein</keyword>
<dbReference type="GO" id="GO:0006412">
    <property type="term" value="P:translation"/>
    <property type="evidence" value="ECO:0007669"/>
    <property type="project" value="InterPro"/>
</dbReference>
<dbReference type="Gene3D" id="3.30.70.600">
    <property type="entry name" value="Ribosomal protein S10 domain"/>
    <property type="match status" value="1"/>
</dbReference>
<name>A0A650ARI5_SCHDU</name>
<protein>
    <submittedName>
        <fullName evidence="5">Ribosomal protein S10</fullName>
    </submittedName>
</protein>
<dbReference type="RefSeq" id="YP_009720862.1">
    <property type="nucleotide sequence ID" value="NC_045363.1"/>
</dbReference>
<sequence>MNKMHSIRIHVKSFEKRLLEKAILTLQKMWSTAAQKSQTNGRLVFENAKLEYLPTTHQKYTVLRSPHIDKKSREQFQLTRFHSCFSARIYYAPSFFFHFLKFTSFFGVQIKMSVKNLSYYTMQTLEPSQRVQQSNS</sequence>
<dbReference type="SUPFAM" id="SSF54999">
    <property type="entry name" value="Ribosomal protein S10"/>
    <property type="match status" value="1"/>
</dbReference>
<dbReference type="PANTHER" id="PTHR11700">
    <property type="entry name" value="30S RIBOSOMAL PROTEIN S10 FAMILY MEMBER"/>
    <property type="match status" value="1"/>
</dbReference>
<dbReference type="PRINTS" id="PR00971">
    <property type="entry name" value="RIBOSOMALS10"/>
</dbReference>
<proteinExistence type="inferred from homology"/>
<dbReference type="GO" id="GO:0005840">
    <property type="term" value="C:ribosome"/>
    <property type="evidence" value="ECO:0007669"/>
    <property type="project" value="UniProtKB-KW"/>
</dbReference>
<dbReference type="Pfam" id="PF00338">
    <property type="entry name" value="Ribosomal_S10"/>
    <property type="match status" value="1"/>
</dbReference>
<accession>A0A650ARI5</accession>
<dbReference type="InterPro" id="IPR001848">
    <property type="entry name" value="Ribosomal_uS10"/>
</dbReference>